<dbReference type="Gene3D" id="3.30.70.270">
    <property type="match status" value="1"/>
</dbReference>
<proteinExistence type="predicted"/>
<dbReference type="Pfam" id="PF00680">
    <property type="entry name" value="RdRP_1"/>
    <property type="match status" value="1"/>
</dbReference>
<evidence type="ECO:0000259" key="11">
    <source>
        <dbReference type="PROSITE" id="PS50507"/>
    </source>
</evidence>
<dbReference type="InterPro" id="IPR007094">
    <property type="entry name" value="RNA-dir_pol_PSvirus"/>
</dbReference>
<dbReference type="InterPro" id="IPR009003">
    <property type="entry name" value="Peptidase_S1_PA"/>
</dbReference>
<evidence type="ECO:0000256" key="3">
    <source>
        <dbReference type="ARBA" id="ARBA00022679"/>
    </source>
</evidence>
<evidence type="ECO:0000256" key="7">
    <source>
        <dbReference type="ARBA" id="ARBA00022807"/>
    </source>
</evidence>
<dbReference type="GO" id="GO:0005524">
    <property type="term" value="F:ATP binding"/>
    <property type="evidence" value="ECO:0007669"/>
    <property type="project" value="UniProtKB-KW"/>
</dbReference>
<dbReference type="GO" id="GO:0039694">
    <property type="term" value="P:viral RNA genome replication"/>
    <property type="evidence" value="ECO:0007669"/>
    <property type="project" value="InterPro"/>
</dbReference>
<dbReference type="GO" id="GO:0003724">
    <property type="term" value="F:RNA helicase activity"/>
    <property type="evidence" value="ECO:0007669"/>
    <property type="project" value="InterPro"/>
</dbReference>
<keyword evidence="7" id="KW-0788">Thiol protease</keyword>
<dbReference type="GO" id="GO:0008234">
    <property type="term" value="F:cysteine-type peptidase activity"/>
    <property type="evidence" value="ECO:0007669"/>
    <property type="project" value="UniProtKB-KW"/>
</dbReference>
<dbReference type="SUPFAM" id="SSF50494">
    <property type="entry name" value="Trypsin-like serine proteases"/>
    <property type="match status" value="1"/>
</dbReference>
<feature type="compositionally biased region" description="Low complexity" evidence="10">
    <location>
        <begin position="539"/>
        <end position="554"/>
    </location>
</feature>
<evidence type="ECO:0000256" key="8">
    <source>
        <dbReference type="ARBA" id="ARBA00022840"/>
    </source>
</evidence>
<keyword evidence="2" id="KW-0645">Protease</keyword>
<keyword evidence="6" id="KW-0378">Hydrolase</keyword>
<name>A0A6M3YP78_9VIRU</name>
<dbReference type="EMBL" id="MN918685">
    <property type="protein sequence ID" value="QJI53571.1"/>
    <property type="molecule type" value="Genomic_RNA"/>
</dbReference>
<dbReference type="Pfam" id="PF00910">
    <property type="entry name" value="RNA_helicase"/>
    <property type="match status" value="1"/>
</dbReference>
<dbReference type="PROSITE" id="PS50507">
    <property type="entry name" value="RDRP_SSRNA_POS"/>
    <property type="match status" value="1"/>
</dbReference>
<accession>A0A6M3YP78</accession>
<sequence length="2639" mass="297486">MVFGTYHMINAGVATAASIGYTAAHLICKDMTGLNAKKIGFEIFKNADQVPGHCLAMPHTWGELAGHYKPQNIINYWQKHPPVLSDTSEYLTLGEYVILRSLDSSSFMPISTQELIHNLSSHFTVSSAPIKTPHVSMIIKWKHIFLASSAISHTFSDDTISGIQQYNTLINKLAPLIGDTRSYLVHCCEMYFKGPLENLAAQVDAKNIRFVMGKFKIANSVPLLAQLFNSPTWKGKLTAIIRLVELFDIDVGQLSTEAMHTISEFILRIASWIMEKTQVGIEFCKNNCGWRKVKDEDCPMNVEYHKREETQEQTKNDLSPFTSSCSTPGCGGDPTIGCSLCVKHFCTKCLPCDCPVLFHHTMGICDCENNNDCLPRAIAQELDISVERYKDAMFNGMNSMETQAMYQNCVNTYNWHDIDVGYEAVQKEIIPELKVHNMGTIQQILMAHFVFKVNIRLTTSKFQIFEMRASPSAPWVFLYFDEAKRHYTVDVTKSLENKPHFFLFGLPFTQYSHLDNYLSSLERRTITFAKISNSPSPASTPCVSPPSETTSSSDPPSPKIEPSPSMLKPTPLPNYTEQNYQLCASTLANSLKLLQECSENCEELSTSDSEEDESTAYFTKMFALADIIQSGSSGPQNQDTGEPEVEVPTVEEEVKKIEEPSFWEALKSGKFGIASKMFGGWCKDASKDVIQFFEDSPFVSGLFAIIAGLCNFLGLYVVMPTTKRGIAGLIDRFQNVTKTMHYARNGFKGIMDSVKDVFACFKDFLGIENNSELVTFKKELADALEMCRNMLITAQSKPGKFVNDSKAYLNFKKHYLDMSSMYSRLVKFTDTKELAVLNPIWFALTKTFESLTHIYTKFVNGMNSRVVPVCMYFWGGTNIGKSAVLSHLTNMLNIKLGMNMSSYTISKGNIHWNNFGGHEVIRMDDINSFISPSEGDIDSLHLFNLVTDAPFIPMQAAIPDKGIIANPFFVIGASNLPSLPSNTCISDVKAWERRRHFCVHTSYPAHEKNCKDSTRCDHFNGKKLDNFDHLTFRLVDPIMSNTKDSKTYLKSQKTGCEYKAKIIETKSIDVIVKHGHVETLQKIVDMAAGLHRLHMANHQIAFEAAVAAGTMKMEAGAWSHKPVVMLDGPPGTGKSHVFQRFMEHAGTKRALNIRNINEFKIFAHGGFAAPGKDFVVIDDLSLLRADKDAMDLFTQLVNELYNEVKKPPYTLIVGVNRGVLTENLGAETVTQLMRRAHIITSSFRKRPHFDRFLSFLPNTPTLPKFYTEEDVSKNFQLPKHNQMPMAEFVEFREGEKLITQEQLVKELLKYTPAITVVVSQNELRVRQQVAPTAMCQMDITSKELCEAVMKTKLSTILSLFSSSKMKIFDSSNLTVKKVAAALGGIGEKTRAMRGVQFDTFDDVLLNARNSLLLEGFKGELCTLILKDRIYYIDYKTDECDAGVVDCGIDAVLEAVKDLRIACSISNVDKVKGLVSTMFPPWFTLSIDVITTIIMTIAPTVSAMLALQDQQEMYEAYKVVAPFQDIIHFGANRTIDSASTRLAHKVGMPELARNADYGTKLYPGPNHLKTPQQSYICDMDPSLFEGDVTDPASLFLETGPEKNARASAKANWNTETGPEKNAAKTSSKVQWNSETGPEKNAHSTQKNVAWNEGLVTKNQQKASTMETYFNRPLIDTSLTSPIQEIRTSDKRELHVTGSPEEHKKAIKEVSTDPALYSIVNHLIKNTAEIVDSNGIKKCSGVFIRGRTFSTVLHLEKYADLSQLRIKTLDGKLWNFQVLNRNECYDRLDLFIDDPQFSPRADITKHLPHKSNCIAEGTYAVLVTPNSNVLGAPLFTIRSYCIKKSLYKIFEGEQLGQFVIDYRGHQGGFMLDGPVQTTYGDCGSLLILADPRVNHGKLVGLHTSATSYAAYASPLLADQYADKRKFQVANQCKYSKALFPEPPLDPKGIARSNIPIYIPSKTKLHENWYPLGPKVYEPSVLDGRDPRSTKKSVLYDEAIKWCRPREEFSAEIKQELRDCMTDIAGHFVDVLRSKGTVLKTLTSMEAMNKYQGSGHSEPINLHTSAGFPWNINVKNNGKQDYVVTDSTGIRRWNKDNKVGVDKVQAGINRFLDPAQTQNSNSVIFQVFLKDECVKLKKIYEETKTRTIAAAPLDYSIAYRRFNHTLHCAIMDNWQELPIKVGINPTSLDWHTLFTSLSKTSMRAVDLDYKGWDFSAHPFFIDLLAEFYDTLYKNLDPNYTPLDKEIRDGLYSQIKNFFLLIGRTLYRSEGGIPSGYPGTTIDNSLVNFLITYWAFRQIARRRNPKLLNFFSFNQLVTCAIYGDDIVMAVDSRLLQDFNGLSIPDVVARIGFNAQPADKGSTFISDRPLKDCIFLSRGFKFTSGFWIGPLEIDHMLKPSWYVTDSRSHDFWREPHKKCTRADIVTSSYESMVFEAALHSDDVFNMVRDAAMKVYARCKLRIPPTKKECLARLYGDTVKFQTVEGLSFHKCHELIAKYNPPARPPHKKIFHNRVSYSYGPQYKYTGCELPPNKIPNVLKPLLASFNKEFNREWNSILVNEYPIGGEIPYHKDDEPGLDLDHGILGVTIFGDGQIEFKDHNRTIAYFLEPGTAYLMEKDCLVNYHHRRVNHQRATMSLTFRKIDA</sequence>
<reference evidence="13" key="1">
    <citation type="submission" date="2020-01" db="EMBL/GenBank/DDBJ databases">
        <title>Viral genomes from wild and zoo birds in China.</title>
        <authorList>
            <person name="Zhao M."/>
            <person name="Shan L.T."/>
            <person name="Yang X.S."/>
            <person name="Zhang W."/>
        </authorList>
    </citation>
    <scope>NUCLEOTIDE SEQUENCE</scope>
    <source>
        <strain evidence="13">Tit162shi1</strain>
    </source>
</reference>
<dbReference type="GO" id="GO:0003968">
    <property type="term" value="F:RNA-directed RNA polymerase activity"/>
    <property type="evidence" value="ECO:0007669"/>
    <property type="project" value="UniProtKB-KW"/>
</dbReference>
<dbReference type="CDD" id="cd23169">
    <property type="entry name" value="ps-ssRNAv-Picornavirales"/>
    <property type="match status" value="1"/>
</dbReference>
<feature type="region of interest" description="Disordered" evidence="10">
    <location>
        <begin position="532"/>
        <end position="572"/>
    </location>
</feature>
<dbReference type="Gene3D" id="3.40.50.300">
    <property type="entry name" value="P-loop containing nucleotide triphosphate hydrolases"/>
    <property type="match status" value="1"/>
</dbReference>
<evidence type="ECO:0000256" key="2">
    <source>
        <dbReference type="ARBA" id="ARBA00022670"/>
    </source>
</evidence>
<evidence type="ECO:0000256" key="10">
    <source>
        <dbReference type="SAM" id="MobiDB-lite"/>
    </source>
</evidence>
<evidence type="ECO:0000256" key="9">
    <source>
        <dbReference type="ARBA" id="ARBA00022953"/>
    </source>
</evidence>
<dbReference type="InterPro" id="IPR001205">
    <property type="entry name" value="RNA-dir_pol_C"/>
</dbReference>
<evidence type="ECO:0008006" key="14">
    <source>
        <dbReference type="Google" id="ProtNLM"/>
    </source>
</evidence>
<dbReference type="GO" id="GO:0006351">
    <property type="term" value="P:DNA-templated transcription"/>
    <property type="evidence" value="ECO:0007669"/>
    <property type="project" value="InterPro"/>
</dbReference>
<dbReference type="InterPro" id="IPR000605">
    <property type="entry name" value="Helicase_SF3_ssDNA/RNA_vir"/>
</dbReference>
<keyword evidence="9" id="KW-0693">Viral RNA replication</keyword>
<dbReference type="Gene3D" id="2.60.120.590">
    <property type="entry name" value="Alpha-ketoglutarate-dependent dioxygenase AlkB-like"/>
    <property type="match status" value="1"/>
</dbReference>
<dbReference type="InterPro" id="IPR037151">
    <property type="entry name" value="AlkB-like_sf"/>
</dbReference>
<dbReference type="SUPFAM" id="SSF52540">
    <property type="entry name" value="P-loop containing nucleoside triphosphate hydrolases"/>
    <property type="match status" value="2"/>
</dbReference>
<evidence type="ECO:0000256" key="4">
    <source>
        <dbReference type="ARBA" id="ARBA00022695"/>
    </source>
</evidence>
<protein>
    <recommendedName>
        <fullName evidence="14">Polyprotein</fullName>
    </recommendedName>
</protein>
<dbReference type="GO" id="GO:0006508">
    <property type="term" value="P:proteolysis"/>
    <property type="evidence" value="ECO:0007669"/>
    <property type="project" value="UniProtKB-KW"/>
</dbReference>
<evidence type="ECO:0000256" key="6">
    <source>
        <dbReference type="ARBA" id="ARBA00022801"/>
    </source>
</evidence>
<feature type="domain" description="SF3 helicase" evidence="12">
    <location>
        <begin position="849"/>
        <end position="1015"/>
    </location>
</feature>
<evidence type="ECO:0000313" key="13">
    <source>
        <dbReference type="EMBL" id="QJI53571.1"/>
    </source>
</evidence>
<evidence type="ECO:0000256" key="5">
    <source>
        <dbReference type="ARBA" id="ARBA00022741"/>
    </source>
</evidence>
<feature type="compositionally biased region" description="Polar residues" evidence="10">
    <location>
        <begin position="1622"/>
        <end position="1634"/>
    </location>
</feature>
<dbReference type="Gene3D" id="1.20.960.20">
    <property type="match status" value="1"/>
</dbReference>
<dbReference type="InterPro" id="IPR043128">
    <property type="entry name" value="Rev_trsase/Diguanyl_cyclase"/>
</dbReference>
<keyword evidence="5" id="KW-0547">Nucleotide-binding</keyword>
<dbReference type="SUPFAM" id="SSF51197">
    <property type="entry name" value="Clavaminate synthase-like"/>
    <property type="match status" value="1"/>
</dbReference>
<keyword evidence="8" id="KW-0067">ATP-binding</keyword>
<dbReference type="InterPro" id="IPR014759">
    <property type="entry name" value="Helicase_SF3_ssRNA_vir"/>
</dbReference>
<dbReference type="SUPFAM" id="SSF56672">
    <property type="entry name" value="DNA/RNA polymerases"/>
    <property type="match status" value="1"/>
</dbReference>
<feature type="domain" description="RdRp catalytic" evidence="11">
    <location>
        <begin position="2199"/>
        <end position="2334"/>
    </location>
</feature>
<dbReference type="GO" id="GO:0003723">
    <property type="term" value="F:RNA binding"/>
    <property type="evidence" value="ECO:0007669"/>
    <property type="project" value="InterPro"/>
</dbReference>
<organism evidence="13">
    <name type="scientific">Picornavirales sp</name>
    <dbReference type="NCBI Taxonomy" id="1955153"/>
    <lineage>
        <taxon>Viruses</taxon>
        <taxon>Riboviria</taxon>
        <taxon>Orthornavirae</taxon>
        <taxon>Pisuviricota</taxon>
        <taxon>Pisoniviricetes</taxon>
        <taxon>Picornavirales</taxon>
    </lineage>
</organism>
<keyword evidence="3" id="KW-0808">Transferase</keyword>
<keyword evidence="1" id="KW-0696">RNA-directed RNA polymerase</keyword>
<keyword evidence="4" id="KW-0548">Nucleotidyltransferase</keyword>
<feature type="region of interest" description="Disordered" evidence="10">
    <location>
        <begin position="1608"/>
        <end position="1647"/>
    </location>
</feature>
<dbReference type="PROSITE" id="PS51218">
    <property type="entry name" value="SF3_HELICASE_2"/>
    <property type="match status" value="1"/>
</dbReference>
<evidence type="ECO:0000256" key="1">
    <source>
        <dbReference type="ARBA" id="ARBA00022484"/>
    </source>
</evidence>
<dbReference type="InterPro" id="IPR027417">
    <property type="entry name" value="P-loop_NTPase"/>
</dbReference>
<evidence type="ECO:0000259" key="12">
    <source>
        <dbReference type="PROSITE" id="PS51218"/>
    </source>
</evidence>
<dbReference type="InterPro" id="IPR043502">
    <property type="entry name" value="DNA/RNA_pol_sf"/>
</dbReference>